<sequence>MGRKNWQAGGLWLGLMLACNELLAGSLLPVQPVGGSGVQESSGQPQVPAILLSASRQAATAQPRLSDRQSPLNAQGMFELMLGEFALQSGDLPLAAEAWKKAAENTNDPSVLERATKALTQLDRLQEALPLARRWARAAPDQVEPSQYLAALLVGTGQRDEAVRLLQQLTQRFPERMDVYLQLSEILAASRQYEPAVQTLQMLIKKQPQQAAAYYALGHLRIRMGQDDKALVLFRQALERRPEWEQAALAVAMTLSKVQGDRAASDFLQTYIQRNPNAQETRMYLAASLLRQERWDDAYALYQELAALQPENPDVFLVMGMIELQRNDLSRAEQSLNRVMELAPDQPAARYYLGRLEESRDNLPQALAWYEGIGPGALYVEARLRMIQLDAQAGNLKSAHARLADLRKKMPDDLRIQLLQAELAMQEKDAPGALAIIDAAIAKAPRQPDLLYQRAAIYERMRNYAAMEQDIREVIRLQPDNAHAYNFLGYSLVERRERLPEAEILLKKALQLAPRDPYILDSMGWLLHEMGRDQEALDYLQKALLQYPNDPEISVHAGEVLWALGRHDEARKLWRSALQAHPDNAALKERIKR</sequence>
<dbReference type="PROSITE" id="PS51257">
    <property type="entry name" value="PROKAR_LIPOPROTEIN"/>
    <property type="match status" value="1"/>
</dbReference>
<feature type="repeat" description="TPR" evidence="3">
    <location>
        <begin position="517"/>
        <end position="550"/>
    </location>
</feature>
<dbReference type="Gene3D" id="1.25.40.10">
    <property type="entry name" value="Tetratricopeptide repeat domain"/>
    <property type="match status" value="2"/>
</dbReference>
<evidence type="ECO:0000313" key="4">
    <source>
        <dbReference type="EMBL" id="MEK8089012.1"/>
    </source>
</evidence>
<feature type="repeat" description="TPR" evidence="3">
    <location>
        <begin position="448"/>
        <end position="481"/>
    </location>
</feature>
<name>A0ABU9D638_9PROT</name>
<dbReference type="InterPro" id="IPR011990">
    <property type="entry name" value="TPR-like_helical_dom_sf"/>
</dbReference>
<evidence type="ECO:0000256" key="2">
    <source>
        <dbReference type="ARBA" id="ARBA00022803"/>
    </source>
</evidence>
<dbReference type="SMART" id="SM00028">
    <property type="entry name" value="TPR"/>
    <property type="match status" value="10"/>
</dbReference>
<accession>A0ABU9D638</accession>
<keyword evidence="1" id="KW-0677">Repeat</keyword>
<organism evidence="4 5">
    <name type="scientific">Thermithiobacillus plumbiphilus</name>
    <dbReference type="NCBI Taxonomy" id="1729899"/>
    <lineage>
        <taxon>Bacteria</taxon>
        <taxon>Pseudomonadati</taxon>
        <taxon>Pseudomonadota</taxon>
        <taxon>Acidithiobacillia</taxon>
        <taxon>Acidithiobacillales</taxon>
        <taxon>Thermithiobacillaceae</taxon>
        <taxon>Thermithiobacillus</taxon>
    </lineage>
</organism>
<keyword evidence="5" id="KW-1185">Reference proteome</keyword>
<feature type="repeat" description="TPR" evidence="3">
    <location>
        <begin position="211"/>
        <end position="244"/>
    </location>
</feature>
<dbReference type="PROSITE" id="PS50293">
    <property type="entry name" value="TPR_REGION"/>
    <property type="match status" value="1"/>
</dbReference>
<evidence type="ECO:0000256" key="1">
    <source>
        <dbReference type="ARBA" id="ARBA00022737"/>
    </source>
</evidence>
<proteinExistence type="predicted"/>
<gene>
    <name evidence="4" type="ORF">WOB96_04470</name>
</gene>
<protein>
    <submittedName>
        <fullName evidence="4">Tetratricopeptide repeat protein</fullName>
    </submittedName>
</protein>
<feature type="repeat" description="TPR" evidence="3">
    <location>
        <begin position="551"/>
        <end position="584"/>
    </location>
</feature>
<dbReference type="InterPro" id="IPR019734">
    <property type="entry name" value="TPR_rpt"/>
</dbReference>
<dbReference type="PROSITE" id="PS50005">
    <property type="entry name" value="TPR"/>
    <property type="match status" value="5"/>
</dbReference>
<dbReference type="Proteomes" id="UP001446205">
    <property type="component" value="Unassembled WGS sequence"/>
</dbReference>
<dbReference type="SUPFAM" id="SSF48452">
    <property type="entry name" value="TPR-like"/>
    <property type="match status" value="2"/>
</dbReference>
<dbReference type="EMBL" id="JBBPCO010000003">
    <property type="protein sequence ID" value="MEK8089012.1"/>
    <property type="molecule type" value="Genomic_DNA"/>
</dbReference>
<evidence type="ECO:0000313" key="5">
    <source>
        <dbReference type="Proteomes" id="UP001446205"/>
    </source>
</evidence>
<dbReference type="PANTHER" id="PTHR44943">
    <property type="entry name" value="CELLULOSE SYNTHASE OPERON PROTEIN C"/>
    <property type="match status" value="1"/>
</dbReference>
<comment type="caution">
    <text evidence="4">The sequence shown here is derived from an EMBL/GenBank/DDBJ whole genome shotgun (WGS) entry which is preliminary data.</text>
</comment>
<dbReference type="PANTHER" id="PTHR44943:SF8">
    <property type="entry name" value="TPR REPEAT-CONTAINING PROTEIN MJ0263"/>
    <property type="match status" value="1"/>
</dbReference>
<dbReference type="RefSeq" id="WP_341370078.1">
    <property type="nucleotide sequence ID" value="NZ_JBBPCO010000003.1"/>
</dbReference>
<keyword evidence="2 3" id="KW-0802">TPR repeat</keyword>
<reference evidence="4 5" key="1">
    <citation type="submission" date="2024-04" db="EMBL/GenBank/DDBJ databases">
        <authorList>
            <person name="Abashina T."/>
            <person name="Shaikin A."/>
        </authorList>
    </citation>
    <scope>NUCLEOTIDE SEQUENCE [LARGE SCALE GENOMIC DNA]</scope>
    <source>
        <strain evidence="4 5">AAFK</strain>
    </source>
</reference>
<dbReference type="InterPro" id="IPR051685">
    <property type="entry name" value="Ycf3/AcsC/BcsC/TPR_MFPF"/>
</dbReference>
<dbReference type="Pfam" id="PF13432">
    <property type="entry name" value="TPR_16"/>
    <property type="match status" value="4"/>
</dbReference>
<evidence type="ECO:0000256" key="3">
    <source>
        <dbReference type="PROSITE-ProRule" id="PRU00339"/>
    </source>
</evidence>
<dbReference type="Pfam" id="PF14559">
    <property type="entry name" value="TPR_19"/>
    <property type="match status" value="2"/>
</dbReference>
<feature type="repeat" description="TPR" evidence="3">
    <location>
        <begin position="313"/>
        <end position="346"/>
    </location>
</feature>